<reference evidence="3 4" key="1">
    <citation type="submission" date="2016-05" db="EMBL/GenBank/DDBJ databases">
        <title>Complete genome sequence of two 2,5-diketo-D-glunonic acid producing strain Tatumella citrea.</title>
        <authorList>
            <person name="Duan C."/>
            <person name="Yang J."/>
            <person name="Yang S."/>
        </authorList>
    </citation>
    <scope>NUCLEOTIDE SEQUENCE [LARGE SCALE GENOMIC DNA]</scope>
    <source>
        <strain evidence="2 3">ATCC 39140</strain>
        <strain evidence="1 4">DSM 13699</strain>
    </source>
</reference>
<proteinExistence type="predicted"/>
<accession>A0A1Y0LM74</accession>
<protein>
    <submittedName>
        <fullName evidence="1">Uncharacterized protein</fullName>
    </submittedName>
</protein>
<dbReference type="AlphaFoldDB" id="A0A1Y0LM74"/>
<sequence length="72" mass="8257">METVNPAYLNNQGELGEYWQNQAWLLHIHFALNSPDAFLEYRPGHRSENTVVVYGGLRVQVVKSCIKVRAID</sequence>
<dbReference type="Proteomes" id="UP000195814">
    <property type="component" value="Chromosome"/>
</dbReference>
<organism evidence="1 4">
    <name type="scientific">Tatumella citrea</name>
    <name type="common">Pantoea citrea</name>
    <dbReference type="NCBI Taxonomy" id="53336"/>
    <lineage>
        <taxon>Bacteria</taxon>
        <taxon>Pseudomonadati</taxon>
        <taxon>Pseudomonadota</taxon>
        <taxon>Gammaproteobacteria</taxon>
        <taxon>Enterobacterales</taxon>
        <taxon>Erwiniaceae</taxon>
        <taxon>Tatumella</taxon>
    </lineage>
</organism>
<keyword evidence="3" id="KW-1185">Reference proteome</keyword>
<dbReference type="EMBL" id="CP015581">
    <property type="protein sequence ID" value="ARU99005.1"/>
    <property type="molecule type" value="Genomic_DNA"/>
</dbReference>
<dbReference type="Proteomes" id="UP000195729">
    <property type="component" value="Chromosome"/>
</dbReference>
<name>A0A1Y0LM74_TATCI</name>
<dbReference type="EMBL" id="CP015579">
    <property type="protein sequence ID" value="ARU94967.1"/>
    <property type="molecule type" value="Genomic_DNA"/>
</dbReference>
<dbReference type="KEGG" id="tci:A7K98_15130"/>
<gene>
    <name evidence="1" type="ORF">A7K98_15130</name>
    <name evidence="2" type="ORF">A7K99_15115</name>
</gene>
<evidence type="ECO:0000313" key="2">
    <source>
        <dbReference type="EMBL" id="ARU99005.1"/>
    </source>
</evidence>
<evidence type="ECO:0000313" key="1">
    <source>
        <dbReference type="EMBL" id="ARU94967.1"/>
    </source>
</evidence>
<evidence type="ECO:0000313" key="4">
    <source>
        <dbReference type="Proteomes" id="UP000195814"/>
    </source>
</evidence>
<evidence type="ECO:0000313" key="3">
    <source>
        <dbReference type="Proteomes" id="UP000195729"/>
    </source>
</evidence>